<dbReference type="InterPro" id="IPR027393">
    <property type="entry name" value="Virus_scaffolding_prot_C"/>
</dbReference>
<dbReference type="Gene3D" id="4.10.810.10">
    <property type="entry name" value="Virus Scaffolding Protein, Chain A"/>
    <property type="match status" value="1"/>
</dbReference>
<reference evidence="2" key="1">
    <citation type="submission" date="2024-07" db="EMBL/GenBank/DDBJ databases">
        <title>Halotolerant mesophilic bacterium Ornithinibacillus sp. 4-3, sp. nov., isolated from soil.</title>
        <authorList>
            <person name="Sidarenka A.V."/>
            <person name="Guliayeva D.E."/>
            <person name="Leanovich S.I."/>
            <person name="Hileuskaya K.S."/>
            <person name="Akhremchuk A.E."/>
            <person name="Sikolenko M.A."/>
            <person name="Valentovich L.N."/>
        </authorList>
    </citation>
    <scope>NUCLEOTIDE SEQUENCE</scope>
    <source>
        <strain evidence="2">4-3</strain>
    </source>
</reference>
<dbReference type="EMBL" id="CP162599">
    <property type="protein sequence ID" value="XDK33826.1"/>
    <property type="molecule type" value="Genomic_DNA"/>
</dbReference>
<dbReference type="RefSeq" id="WP_368654504.1">
    <property type="nucleotide sequence ID" value="NZ_CP162599.1"/>
</dbReference>
<protein>
    <submittedName>
        <fullName evidence="2">IDEAL domain-containing protein</fullName>
    </submittedName>
</protein>
<dbReference type="Pfam" id="PF08858">
    <property type="entry name" value="IDEAL"/>
    <property type="match status" value="1"/>
</dbReference>
<dbReference type="AlphaFoldDB" id="A0AB39HN89"/>
<accession>A0AB39HN89</accession>
<name>A0AB39HN89_9BACI</name>
<sequence length="77" mass="9397">MKKQKRPYLFIMYTGQPIHARREIPYEIKLTTRLLLDELCFQWNKTRLEEAINESLETGNRAEFYQLSEAYRLTIRE</sequence>
<dbReference type="SMART" id="SM00914">
    <property type="entry name" value="IDEAL"/>
    <property type="match status" value="1"/>
</dbReference>
<feature type="domain" description="IDEAL" evidence="1">
    <location>
        <begin position="35"/>
        <end position="71"/>
    </location>
</feature>
<evidence type="ECO:0000313" key="2">
    <source>
        <dbReference type="EMBL" id="XDK33826.1"/>
    </source>
</evidence>
<gene>
    <name evidence="2" type="ORF">AB4Y30_05595</name>
</gene>
<organism evidence="2">
    <name type="scientific">Ornithinibacillus sp. 4-3</name>
    <dbReference type="NCBI Taxonomy" id="3231488"/>
    <lineage>
        <taxon>Bacteria</taxon>
        <taxon>Bacillati</taxon>
        <taxon>Bacillota</taxon>
        <taxon>Bacilli</taxon>
        <taxon>Bacillales</taxon>
        <taxon>Bacillaceae</taxon>
        <taxon>Ornithinibacillus</taxon>
    </lineage>
</organism>
<proteinExistence type="predicted"/>
<evidence type="ECO:0000259" key="1">
    <source>
        <dbReference type="SMART" id="SM00914"/>
    </source>
</evidence>
<dbReference type="InterPro" id="IPR014957">
    <property type="entry name" value="IDEAL_dom"/>
</dbReference>